<dbReference type="SMART" id="SM00387">
    <property type="entry name" value="HATPase_c"/>
    <property type="match status" value="1"/>
</dbReference>
<evidence type="ECO:0000256" key="4">
    <source>
        <dbReference type="ARBA" id="ARBA00022741"/>
    </source>
</evidence>
<dbReference type="CDD" id="cd16928">
    <property type="entry name" value="HATPase_GyrB-like"/>
    <property type="match status" value="1"/>
</dbReference>
<dbReference type="InterPro" id="IPR003594">
    <property type="entry name" value="HATPase_dom"/>
</dbReference>
<proteinExistence type="inferred from homology"/>
<evidence type="ECO:0000256" key="3">
    <source>
        <dbReference type="ARBA" id="ARBA00012895"/>
    </source>
</evidence>
<sequence>MAKDAAKQTAKKKKQTKGVYDESKIKVLEGLEAVRKRPGMYIGDTTPRGLHHLVWELVDNSVDEAMAGRCRNILVRINADGSCTVSDDGVGIPVGPHPTLKISTLEVVMCRLHAGGKFDHDSYKVSGGLHGVGASVVNALSEWMEVEVAREGKGYFMEFERGKRKGRLKRTGPRKTSGTKVTFMPDPDIFPDRSLRYEVMATRLRELAYLNEGLRIKLQDEAEEKQDVFQFDKGLIAFVQHLNEGKTALCRAALIHK</sequence>
<dbReference type="SMART" id="SM00433">
    <property type="entry name" value="TOP2c"/>
    <property type="match status" value="1"/>
</dbReference>
<dbReference type="Pfam" id="PF02518">
    <property type="entry name" value="HATPase_c"/>
    <property type="match status" value="1"/>
</dbReference>
<dbReference type="GO" id="GO:0003918">
    <property type="term" value="F:DNA topoisomerase type II (double strand cut, ATP-hydrolyzing) activity"/>
    <property type="evidence" value="ECO:0007669"/>
    <property type="project" value="UniProtKB-EC"/>
</dbReference>
<dbReference type="PRINTS" id="PR00418">
    <property type="entry name" value="TPI2FAMILY"/>
</dbReference>
<keyword evidence="6" id="KW-0799">Topoisomerase</keyword>
<dbReference type="InterPro" id="IPR001241">
    <property type="entry name" value="Topo_IIA"/>
</dbReference>
<dbReference type="FunFam" id="3.30.565.10:FF:000002">
    <property type="entry name" value="DNA gyrase subunit B"/>
    <property type="match status" value="1"/>
</dbReference>
<accession>A0A0F8YMK2</accession>
<evidence type="ECO:0000256" key="6">
    <source>
        <dbReference type="ARBA" id="ARBA00023029"/>
    </source>
</evidence>
<comment type="similarity">
    <text evidence="2">Belongs to the type II topoisomerase GyrB family.</text>
</comment>
<dbReference type="AlphaFoldDB" id="A0A0F8YMK2"/>
<dbReference type="SUPFAM" id="SSF55874">
    <property type="entry name" value="ATPase domain of HSP90 chaperone/DNA topoisomerase II/histidine kinase"/>
    <property type="match status" value="1"/>
</dbReference>
<dbReference type="PANTHER" id="PTHR45866">
    <property type="entry name" value="DNA GYRASE/TOPOISOMERASE SUBUNIT B"/>
    <property type="match status" value="1"/>
</dbReference>
<dbReference type="EMBL" id="LAZR01065529">
    <property type="protein sequence ID" value="KKK55359.1"/>
    <property type="molecule type" value="Genomic_DNA"/>
</dbReference>
<dbReference type="GO" id="GO:0005524">
    <property type="term" value="F:ATP binding"/>
    <property type="evidence" value="ECO:0007669"/>
    <property type="project" value="UniProtKB-KW"/>
</dbReference>
<comment type="catalytic activity">
    <reaction evidence="1">
        <text>ATP-dependent breakage, passage and rejoining of double-stranded DNA.</text>
        <dbReference type="EC" id="5.6.2.2"/>
    </reaction>
</comment>
<protein>
    <recommendedName>
        <fullName evidence="3">DNA topoisomerase (ATP-hydrolyzing)</fullName>
        <ecNumber evidence="3">5.6.2.2</ecNumber>
    </recommendedName>
</protein>
<evidence type="ECO:0000313" key="10">
    <source>
        <dbReference type="EMBL" id="KKK55359.1"/>
    </source>
</evidence>
<keyword evidence="7" id="KW-0238">DNA-binding</keyword>
<evidence type="ECO:0000256" key="1">
    <source>
        <dbReference type="ARBA" id="ARBA00000185"/>
    </source>
</evidence>
<keyword evidence="5" id="KW-0067">ATP-binding</keyword>
<dbReference type="EC" id="5.6.2.2" evidence="3"/>
<evidence type="ECO:0000256" key="5">
    <source>
        <dbReference type="ARBA" id="ARBA00022840"/>
    </source>
</evidence>
<organism evidence="10">
    <name type="scientific">marine sediment metagenome</name>
    <dbReference type="NCBI Taxonomy" id="412755"/>
    <lineage>
        <taxon>unclassified sequences</taxon>
        <taxon>metagenomes</taxon>
        <taxon>ecological metagenomes</taxon>
    </lineage>
</organism>
<gene>
    <name evidence="10" type="ORF">LCGC14_3075340</name>
</gene>
<keyword evidence="8" id="KW-0413">Isomerase</keyword>
<feature type="non-terminal residue" evidence="10">
    <location>
        <position position="257"/>
    </location>
</feature>
<evidence type="ECO:0000256" key="7">
    <source>
        <dbReference type="ARBA" id="ARBA00023125"/>
    </source>
</evidence>
<dbReference type="Gene3D" id="3.30.565.10">
    <property type="entry name" value="Histidine kinase-like ATPase, C-terminal domain"/>
    <property type="match status" value="1"/>
</dbReference>
<name>A0A0F8YMK2_9ZZZZ</name>
<dbReference type="PANTHER" id="PTHR45866:SF1">
    <property type="entry name" value="DNA GYRASE SUBUNIT B, MITOCHONDRIAL"/>
    <property type="match status" value="1"/>
</dbReference>
<dbReference type="PRINTS" id="PR01159">
    <property type="entry name" value="DNAGYRASEB"/>
</dbReference>
<comment type="caution">
    <text evidence="10">The sequence shown here is derived from an EMBL/GenBank/DDBJ whole genome shotgun (WGS) entry which is preliminary data.</text>
</comment>
<feature type="domain" description="Histidine kinase/HSP90-like ATPase" evidence="9">
    <location>
        <begin position="45"/>
        <end position="189"/>
    </location>
</feature>
<keyword evidence="4" id="KW-0547">Nucleotide-binding</keyword>
<evidence type="ECO:0000256" key="8">
    <source>
        <dbReference type="ARBA" id="ARBA00023235"/>
    </source>
</evidence>
<dbReference type="InterPro" id="IPR000565">
    <property type="entry name" value="Topo_IIA_B"/>
</dbReference>
<reference evidence="10" key="1">
    <citation type="journal article" date="2015" name="Nature">
        <title>Complex archaea that bridge the gap between prokaryotes and eukaryotes.</title>
        <authorList>
            <person name="Spang A."/>
            <person name="Saw J.H."/>
            <person name="Jorgensen S.L."/>
            <person name="Zaremba-Niedzwiedzka K."/>
            <person name="Martijn J."/>
            <person name="Lind A.E."/>
            <person name="van Eijk R."/>
            <person name="Schleper C."/>
            <person name="Guy L."/>
            <person name="Ettema T.J."/>
        </authorList>
    </citation>
    <scope>NUCLEOTIDE SEQUENCE</scope>
</reference>
<dbReference type="InterPro" id="IPR036890">
    <property type="entry name" value="HATPase_C_sf"/>
</dbReference>
<evidence type="ECO:0000256" key="2">
    <source>
        <dbReference type="ARBA" id="ARBA00010708"/>
    </source>
</evidence>
<dbReference type="GO" id="GO:0006265">
    <property type="term" value="P:DNA topological change"/>
    <property type="evidence" value="ECO:0007669"/>
    <property type="project" value="InterPro"/>
</dbReference>
<dbReference type="GO" id="GO:0003677">
    <property type="term" value="F:DNA binding"/>
    <property type="evidence" value="ECO:0007669"/>
    <property type="project" value="UniProtKB-KW"/>
</dbReference>
<evidence type="ECO:0000259" key="9">
    <source>
        <dbReference type="SMART" id="SM00387"/>
    </source>
</evidence>